<evidence type="ECO:0000313" key="1">
    <source>
        <dbReference type="EMBL" id="CAJ27322.1"/>
    </source>
</evidence>
<proteinExistence type="predicted"/>
<protein>
    <submittedName>
        <fullName evidence="1">Uncharacterized protein</fullName>
    </submittedName>
</protein>
<accession>Q3ZV12</accession>
<sequence>MFARTIVPVHIESGQKAYKSVYSRAQRALVLRLKTEVVPVLTPLAGTPAINDYPWCFALVFRGHYYLGAFLNGPDDTCVALVSRLRRPRVLHHAAQKQSLAFWQARILCLLADERPRHADSVPLRQWAAALRLSLAPGWVRWWGNKAWRFGARSSALLAPLCAADYRLEDDAGVDVMPWRAWPACIAEENTVWIWRQSRHGKYIDAQRIAIKQTGRQR</sequence>
<name>Q3ZV12_CROSK</name>
<reference evidence="1" key="1">
    <citation type="journal article" date="2006" name="Syst. Appl. Microbiol.">
        <title>Molecular characterization of the alpha-glucosidase activity in Enterobacter sakazakii reveals the presence of a putative gene cluster for palatinose metabolism.</title>
        <authorList>
            <person name="Lehner A."/>
            <person name="Riedel K."/>
            <person name="Rattei T."/>
            <person name="Ruepp A."/>
            <person name="Frishman D."/>
            <person name="Breeuwer P."/>
            <person name="Diep B."/>
            <person name="Eberl L."/>
            <person name="Stephan R."/>
        </authorList>
    </citation>
    <scope>NUCLEOTIDE SEQUENCE</scope>
    <source>
        <strain evidence="1">858</strain>
    </source>
</reference>
<dbReference type="EMBL" id="AM075208">
    <property type="protein sequence ID" value="CAJ27322.1"/>
    <property type="molecule type" value="Genomic_DNA"/>
</dbReference>
<organism evidence="1">
    <name type="scientific">Cronobacter sakazakii</name>
    <name type="common">Enterobacter sakazakii</name>
    <dbReference type="NCBI Taxonomy" id="28141"/>
    <lineage>
        <taxon>Bacteria</taxon>
        <taxon>Pseudomonadati</taxon>
        <taxon>Pseudomonadota</taxon>
        <taxon>Gammaproteobacteria</taxon>
        <taxon>Enterobacterales</taxon>
        <taxon>Enterobacteriaceae</taxon>
        <taxon>Cronobacter</taxon>
    </lineage>
</organism>
<dbReference type="AlphaFoldDB" id="Q3ZV12"/>